<evidence type="ECO:0000313" key="7">
    <source>
        <dbReference type="EMBL" id="KAF3334945.1"/>
    </source>
</evidence>
<dbReference type="GO" id="GO:0016567">
    <property type="term" value="P:protein ubiquitination"/>
    <property type="evidence" value="ECO:0007669"/>
    <property type="project" value="UniProtKB-UniPathway"/>
</dbReference>
<comment type="pathway">
    <text evidence="1">Protein modification; protein ubiquitination.</text>
</comment>
<dbReference type="PANTHER" id="PTHR11165">
    <property type="entry name" value="SKP1"/>
    <property type="match status" value="1"/>
</dbReference>
<dbReference type="InterPro" id="IPR016897">
    <property type="entry name" value="SKP1"/>
</dbReference>
<reference evidence="7" key="1">
    <citation type="submission" date="2020-01" db="EMBL/GenBank/DDBJ databases">
        <title>Genome sequence of Kobresia littledalei, the first chromosome-level genome in the family Cyperaceae.</title>
        <authorList>
            <person name="Qu G."/>
        </authorList>
    </citation>
    <scope>NUCLEOTIDE SEQUENCE</scope>
    <source>
        <strain evidence="7">C.B.Clarke</strain>
        <tissue evidence="7">Leaf</tissue>
    </source>
</reference>
<dbReference type="AlphaFoldDB" id="A0A833QXG6"/>
<keyword evidence="3" id="KW-0833">Ubl conjugation pathway</keyword>
<dbReference type="Gene3D" id="3.30.710.10">
    <property type="entry name" value="Potassium Channel Kv1.1, Chain A"/>
    <property type="match status" value="1"/>
</dbReference>
<dbReference type="EMBL" id="SWLB01000009">
    <property type="protein sequence ID" value="KAF3334945.1"/>
    <property type="molecule type" value="Genomic_DNA"/>
</dbReference>
<dbReference type="InterPro" id="IPR036296">
    <property type="entry name" value="SKP1-like_dim_sf"/>
</dbReference>
<dbReference type="GO" id="GO:0009867">
    <property type="term" value="P:jasmonic acid mediated signaling pathway"/>
    <property type="evidence" value="ECO:0007669"/>
    <property type="project" value="UniProtKB-ARBA"/>
</dbReference>
<evidence type="ECO:0000313" key="8">
    <source>
        <dbReference type="Proteomes" id="UP000623129"/>
    </source>
</evidence>
<sequence>MVTLKTSDGMEFEVSLTVAKQSKVISHTIEDTSTEHPIPLPNVTERILKKMLFDLIMAGLLDATCQKVADMMVGKSPEEIRQTFNIKNDYTPEEEEEVQHEHKWAFA</sequence>
<evidence type="ECO:0000256" key="2">
    <source>
        <dbReference type="ARBA" id="ARBA00009993"/>
    </source>
</evidence>
<dbReference type="InterPro" id="IPR016072">
    <property type="entry name" value="Skp1_comp_dimer"/>
</dbReference>
<dbReference type="Pfam" id="PF03931">
    <property type="entry name" value="Skp1_POZ"/>
    <property type="match status" value="1"/>
</dbReference>
<dbReference type="InterPro" id="IPR016073">
    <property type="entry name" value="Skp1_comp_POZ"/>
</dbReference>
<dbReference type="SUPFAM" id="SSF54695">
    <property type="entry name" value="POZ domain"/>
    <property type="match status" value="1"/>
</dbReference>
<dbReference type="Pfam" id="PF01466">
    <property type="entry name" value="Skp1"/>
    <property type="match status" value="1"/>
</dbReference>
<keyword evidence="8" id="KW-1185">Reference proteome</keyword>
<evidence type="ECO:0000256" key="3">
    <source>
        <dbReference type="ARBA" id="ARBA00022786"/>
    </source>
</evidence>
<dbReference type="UniPathway" id="UPA00143"/>
<evidence type="ECO:0000256" key="4">
    <source>
        <dbReference type="SAM" id="MobiDB-lite"/>
    </source>
</evidence>
<comment type="similarity">
    <text evidence="2">Belongs to the SKP1 family.</text>
</comment>
<accession>A0A833QXG6</accession>
<gene>
    <name evidence="7" type="ORF">FCM35_KLT21549</name>
</gene>
<feature type="region of interest" description="Disordered" evidence="4">
    <location>
        <begin position="88"/>
        <end position="107"/>
    </location>
</feature>
<evidence type="ECO:0000256" key="1">
    <source>
        <dbReference type="ARBA" id="ARBA00004906"/>
    </source>
</evidence>
<name>A0A833QXG6_9POAL</name>
<proteinExistence type="inferred from homology"/>
<dbReference type="GO" id="GO:0006511">
    <property type="term" value="P:ubiquitin-dependent protein catabolic process"/>
    <property type="evidence" value="ECO:0007669"/>
    <property type="project" value="InterPro"/>
</dbReference>
<protein>
    <submittedName>
        <fullName evidence="7">SKP1-like protein 4</fullName>
    </submittedName>
</protein>
<dbReference type="InterPro" id="IPR011333">
    <property type="entry name" value="SKP1/BTB/POZ_sf"/>
</dbReference>
<dbReference type="InterPro" id="IPR001232">
    <property type="entry name" value="SKP1-like"/>
</dbReference>
<evidence type="ECO:0000259" key="5">
    <source>
        <dbReference type="Pfam" id="PF01466"/>
    </source>
</evidence>
<comment type="caution">
    <text evidence="7">The sequence shown here is derived from an EMBL/GenBank/DDBJ whole genome shotgun (WGS) entry which is preliminary data.</text>
</comment>
<dbReference type="OrthoDB" id="1901727at2759"/>
<evidence type="ECO:0000259" key="6">
    <source>
        <dbReference type="Pfam" id="PF03931"/>
    </source>
</evidence>
<feature type="domain" description="SKP1 component dimerisation" evidence="5">
    <location>
        <begin position="59"/>
        <end position="105"/>
    </location>
</feature>
<feature type="domain" description="SKP1 component POZ" evidence="6">
    <location>
        <begin position="1"/>
        <end position="52"/>
    </location>
</feature>
<dbReference type="Proteomes" id="UP000623129">
    <property type="component" value="Unassembled WGS sequence"/>
</dbReference>
<dbReference type="SMART" id="SM00512">
    <property type="entry name" value="Skp1"/>
    <property type="match status" value="1"/>
</dbReference>
<organism evidence="7 8">
    <name type="scientific">Carex littledalei</name>
    <dbReference type="NCBI Taxonomy" id="544730"/>
    <lineage>
        <taxon>Eukaryota</taxon>
        <taxon>Viridiplantae</taxon>
        <taxon>Streptophyta</taxon>
        <taxon>Embryophyta</taxon>
        <taxon>Tracheophyta</taxon>
        <taxon>Spermatophyta</taxon>
        <taxon>Magnoliopsida</taxon>
        <taxon>Liliopsida</taxon>
        <taxon>Poales</taxon>
        <taxon>Cyperaceae</taxon>
        <taxon>Cyperoideae</taxon>
        <taxon>Cariceae</taxon>
        <taxon>Carex</taxon>
        <taxon>Carex subgen. Euthyceras</taxon>
    </lineage>
</organism>
<dbReference type="SUPFAM" id="SSF81382">
    <property type="entry name" value="Skp1 dimerisation domain-like"/>
    <property type="match status" value="1"/>
</dbReference>